<evidence type="ECO:0000256" key="1">
    <source>
        <dbReference type="ARBA" id="ARBA00004752"/>
    </source>
</evidence>
<dbReference type="SUPFAM" id="SSF53244">
    <property type="entry name" value="MurD-like peptide ligases, peptide-binding domain"/>
    <property type="match status" value="1"/>
</dbReference>
<feature type="domain" description="Mur ligase central" evidence="6">
    <location>
        <begin position="116"/>
        <end position="309"/>
    </location>
</feature>
<keyword evidence="4" id="KW-0067">ATP-binding</keyword>
<dbReference type="AlphaFoldDB" id="A0AAI8DKD9"/>
<dbReference type="GO" id="GO:0005524">
    <property type="term" value="F:ATP binding"/>
    <property type="evidence" value="ECO:0007669"/>
    <property type="project" value="UniProtKB-KW"/>
</dbReference>
<sequence length="491" mass="56883">MKILDVISQIEQEILVSNNNYKINIDKECTDITTMYQNIKTSSVFILKASNRSKIYAEKAISKNPILILTNMEANSLDDMKCDIPVIYLSNYASAINKLVHLFYDKYIESLKFIAVTGTNGKTTTSHMVGKILSKLDKRVAVVGTLGVYDSKFNKMNFNHSTPTTPMHIEFAEIIKYFAEKNYDYIVYEATSIALDQKRVNFIYNELAIFTNFSSEHLEYHHTLENYLEAKLKLNALSKKSIVNYDSEEYRKIGYDRYHFSNNQKNDMYYKYSIEENKLSIWIDGNVYQINIALNGIHNYINLAISIFAIHKLNFDIKNILEVVKYIKPPDNRFEIFKIREFEFILDFAHTPLAINESISEAIKYSSKKRKKLTVMITGIGLRGLDKIRDTMNLIPNNIDQIILASEQVGFENENHIIATMIKYLPEYYDLNNIIIASSRKEAIKKIVEKTKSDESIILLTGINEPQHYRGDLIIHDDKSYIKMCINNKLV</sequence>
<dbReference type="InterPro" id="IPR036565">
    <property type="entry name" value="Mur-like_cat_sf"/>
</dbReference>
<dbReference type="Pfam" id="PF08245">
    <property type="entry name" value="Mur_ligase_M"/>
    <property type="match status" value="1"/>
</dbReference>
<dbReference type="PANTHER" id="PTHR23135">
    <property type="entry name" value="MUR LIGASE FAMILY MEMBER"/>
    <property type="match status" value="1"/>
</dbReference>
<evidence type="ECO:0000313" key="7">
    <source>
        <dbReference type="EMBL" id="ASE35437.1"/>
    </source>
</evidence>
<dbReference type="InterPro" id="IPR004101">
    <property type="entry name" value="Mur_ligase_C"/>
</dbReference>
<dbReference type="InterPro" id="IPR018109">
    <property type="entry name" value="Folylpolyglutamate_synth_CS"/>
</dbReference>
<dbReference type="PROSITE" id="PS01011">
    <property type="entry name" value="FOLYLPOLYGLU_SYNT_1"/>
    <property type="match status" value="1"/>
</dbReference>
<evidence type="ECO:0000256" key="3">
    <source>
        <dbReference type="ARBA" id="ARBA00022741"/>
    </source>
</evidence>
<dbReference type="InterPro" id="IPR013221">
    <property type="entry name" value="Mur_ligase_cen"/>
</dbReference>
<dbReference type="SUPFAM" id="SSF53623">
    <property type="entry name" value="MurD-like peptide ligases, catalytic domain"/>
    <property type="match status" value="1"/>
</dbReference>
<comment type="pathway">
    <text evidence="1">Cell wall biogenesis; peptidoglycan biosynthesis.</text>
</comment>
<dbReference type="EMBL" id="CP022046">
    <property type="protein sequence ID" value="ASE35437.1"/>
    <property type="molecule type" value="Genomic_DNA"/>
</dbReference>
<name>A0AAI8DKD9_MAMSC</name>
<dbReference type="KEGG" id="sscu:CEP64_12860"/>
<evidence type="ECO:0000313" key="8">
    <source>
        <dbReference type="Proteomes" id="UP000197058"/>
    </source>
</evidence>
<evidence type="ECO:0000259" key="6">
    <source>
        <dbReference type="Pfam" id="PF08245"/>
    </source>
</evidence>
<protein>
    <submittedName>
        <fullName evidence="7">UDP-N-acetylmuramoylalanyl-D-glutamate--2, 6-diaminopimelate ligase</fullName>
    </submittedName>
</protein>
<dbReference type="RefSeq" id="WP_088592646.1">
    <property type="nucleotide sequence ID" value="NZ_CP022046.2"/>
</dbReference>
<organism evidence="7 8">
    <name type="scientific">Mammaliicoccus sciuri</name>
    <name type="common">Staphylococcus sciuri</name>
    <dbReference type="NCBI Taxonomy" id="1296"/>
    <lineage>
        <taxon>Bacteria</taxon>
        <taxon>Bacillati</taxon>
        <taxon>Bacillota</taxon>
        <taxon>Bacilli</taxon>
        <taxon>Bacillales</taxon>
        <taxon>Staphylococcaceae</taxon>
        <taxon>Mammaliicoccus</taxon>
    </lineage>
</organism>
<keyword evidence="3" id="KW-0547">Nucleotide-binding</keyword>
<dbReference type="Gene3D" id="3.90.190.20">
    <property type="entry name" value="Mur ligase, C-terminal domain"/>
    <property type="match status" value="1"/>
</dbReference>
<proteinExistence type="predicted"/>
<dbReference type="PANTHER" id="PTHR23135:SF4">
    <property type="entry name" value="UDP-N-ACETYLMURAMOYL-L-ALANYL-D-GLUTAMATE--2,6-DIAMINOPIMELATE LIGASE MURE HOMOLOG, CHLOROPLASTIC"/>
    <property type="match status" value="1"/>
</dbReference>
<dbReference type="GO" id="GO:0004326">
    <property type="term" value="F:tetrahydrofolylpolyglutamate synthase activity"/>
    <property type="evidence" value="ECO:0007669"/>
    <property type="project" value="InterPro"/>
</dbReference>
<keyword evidence="2 7" id="KW-0436">Ligase</keyword>
<dbReference type="Proteomes" id="UP000197058">
    <property type="component" value="Chromosome"/>
</dbReference>
<evidence type="ECO:0000256" key="2">
    <source>
        <dbReference type="ARBA" id="ARBA00022598"/>
    </source>
</evidence>
<gene>
    <name evidence="7" type="ORF">CEP64_12860</name>
</gene>
<dbReference type="Pfam" id="PF02875">
    <property type="entry name" value="Mur_ligase_C"/>
    <property type="match status" value="1"/>
</dbReference>
<dbReference type="InterPro" id="IPR036615">
    <property type="entry name" value="Mur_ligase_C_dom_sf"/>
</dbReference>
<reference evidence="8" key="1">
    <citation type="submission" date="2017-06" db="EMBL/GenBank/DDBJ databases">
        <title>FDA dAtabase for Regulatory Grade micrObial Sequences (FDA-ARGOS): Supporting development and validation of Infectious Disease Dx tests.</title>
        <authorList>
            <person name="Goldberg B."/>
            <person name="Campos J."/>
            <person name="Tallon L."/>
            <person name="Sadzewicz L."/>
            <person name="Sengamalay N."/>
            <person name="Ott S."/>
            <person name="Godinez A."/>
            <person name="Nagaraj S."/>
            <person name="Vavikolanu K."/>
            <person name="Nadendla S."/>
            <person name="George J."/>
            <person name="Geyer C."/>
            <person name="Sichtig H."/>
        </authorList>
    </citation>
    <scope>NUCLEOTIDE SEQUENCE [LARGE SCALE GENOMIC DNA]</scope>
    <source>
        <strain evidence="8">FDAARGOS_285</strain>
    </source>
</reference>
<evidence type="ECO:0000259" key="5">
    <source>
        <dbReference type="Pfam" id="PF02875"/>
    </source>
</evidence>
<evidence type="ECO:0000256" key="4">
    <source>
        <dbReference type="ARBA" id="ARBA00022840"/>
    </source>
</evidence>
<dbReference type="Gene3D" id="3.40.1190.10">
    <property type="entry name" value="Mur-like, catalytic domain"/>
    <property type="match status" value="1"/>
</dbReference>
<accession>A0AAI8DKD9</accession>
<feature type="domain" description="Mur ligase C-terminal" evidence="5">
    <location>
        <begin position="332"/>
        <end position="462"/>
    </location>
</feature>